<sequence>METMVNPLEKRRLGQTEMNVTAMSMGGAGIGGIFGDVSDADGVAAVEKALELGMNWVDTSPFYFEAERRIGIALRGVPRERYYLSSKAGTHRDRFQDYSADAIYWSVENSLRTMGVDYLDICLIHDPLPQHMDKVLGHGGAIEALVELKGQGVIRSIGIGVRSHETIRRAIDTGHLDMALTFNDYTLLRQTVLEGVCDHADARGVSVVNGAALGMGLFSGRDPRSVGTPRWTPRQDDVAAAVRVFEWCREQNVSILGLALQFSLRQRRLTSTLIGASSAKEVEECWIAATSPIAEQTWEALNDLLIK</sequence>
<gene>
    <name evidence="2" type="ORF">O9H85_18255</name>
</gene>
<reference evidence="2 3" key="1">
    <citation type="submission" date="2022-12" db="EMBL/GenBank/DDBJ databases">
        <title>Draft genome sequence of Paenibacillus sp. dW9.</title>
        <authorList>
            <person name="Choi E.-W."/>
            <person name="Kim D.-U."/>
        </authorList>
    </citation>
    <scope>NUCLEOTIDE SEQUENCE [LARGE SCALE GENOMIC DNA]</scope>
    <source>
        <strain evidence="3">dW9</strain>
    </source>
</reference>
<dbReference type="InterPro" id="IPR020471">
    <property type="entry name" value="AKR"/>
</dbReference>
<protein>
    <submittedName>
        <fullName evidence="2">Aldo/keto reductase</fullName>
    </submittedName>
</protein>
<dbReference type="InterPro" id="IPR023210">
    <property type="entry name" value="NADP_OxRdtase_dom"/>
</dbReference>
<dbReference type="PANTHER" id="PTHR42686:SF1">
    <property type="entry name" value="GH17980P-RELATED"/>
    <property type="match status" value="1"/>
</dbReference>
<dbReference type="RefSeq" id="WP_269882849.1">
    <property type="nucleotide sequence ID" value="NZ_JAQAGZ010000011.1"/>
</dbReference>
<name>A0ABT4QBR3_9BACL</name>
<dbReference type="SUPFAM" id="SSF51430">
    <property type="entry name" value="NAD(P)-linked oxidoreductase"/>
    <property type="match status" value="1"/>
</dbReference>
<dbReference type="Gene3D" id="3.20.20.100">
    <property type="entry name" value="NADP-dependent oxidoreductase domain"/>
    <property type="match status" value="1"/>
</dbReference>
<dbReference type="CDD" id="cd19090">
    <property type="entry name" value="AKR_AKR15A-like"/>
    <property type="match status" value="1"/>
</dbReference>
<dbReference type="Proteomes" id="UP001527882">
    <property type="component" value="Unassembled WGS sequence"/>
</dbReference>
<dbReference type="Pfam" id="PF00248">
    <property type="entry name" value="Aldo_ket_red"/>
    <property type="match status" value="1"/>
</dbReference>
<accession>A0ABT4QBR3</accession>
<dbReference type="EMBL" id="JAQAGZ010000011">
    <property type="protein sequence ID" value="MCZ8514332.1"/>
    <property type="molecule type" value="Genomic_DNA"/>
</dbReference>
<organism evidence="2 3">
    <name type="scientific">Paenibacillus gyeongsangnamensis</name>
    <dbReference type="NCBI Taxonomy" id="3388067"/>
    <lineage>
        <taxon>Bacteria</taxon>
        <taxon>Bacillati</taxon>
        <taxon>Bacillota</taxon>
        <taxon>Bacilli</taxon>
        <taxon>Bacillales</taxon>
        <taxon>Paenibacillaceae</taxon>
        <taxon>Paenibacillus</taxon>
    </lineage>
</organism>
<feature type="domain" description="NADP-dependent oxidoreductase" evidence="1">
    <location>
        <begin position="23"/>
        <end position="304"/>
    </location>
</feature>
<proteinExistence type="predicted"/>
<comment type="caution">
    <text evidence="2">The sequence shown here is derived from an EMBL/GenBank/DDBJ whole genome shotgun (WGS) entry which is preliminary data.</text>
</comment>
<evidence type="ECO:0000313" key="3">
    <source>
        <dbReference type="Proteomes" id="UP001527882"/>
    </source>
</evidence>
<evidence type="ECO:0000259" key="1">
    <source>
        <dbReference type="Pfam" id="PF00248"/>
    </source>
</evidence>
<evidence type="ECO:0000313" key="2">
    <source>
        <dbReference type="EMBL" id="MCZ8514332.1"/>
    </source>
</evidence>
<dbReference type="PANTHER" id="PTHR42686">
    <property type="entry name" value="GH17980P-RELATED"/>
    <property type="match status" value="1"/>
</dbReference>
<keyword evidence="3" id="KW-1185">Reference proteome</keyword>
<dbReference type="InterPro" id="IPR036812">
    <property type="entry name" value="NAD(P)_OxRdtase_dom_sf"/>
</dbReference>